<reference evidence="2 3" key="1">
    <citation type="journal article" date="2013" name="Curr. Biol.">
        <title>The Genome of the Foraminiferan Reticulomyxa filosa.</title>
        <authorList>
            <person name="Glockner G."/>
            <person name="Hulsmann N."/>
            <person name="Schleicher M."/>
            <person name="Noegel A.A."/>
            <person name="Eichinger L."/>
            <person name="Gallinger C."/>
            <person name="Pawlowski J."/>
            <person name="Sierra R."/>
            <person name="Euteneuer U."/>
            <person name="Pillet L."/>
            <person name="Moustafa A."/>
            <person name="Platzer M."/>
            <person name="Groth M."/>
            <person name="Szafranski K."/>
            <person name="Schliwa M."/>
        </authorList>
    </citation>
    <scope>NUCLEOTIDE SEQUENCE [LARGE SCALE GENOMIC DNA]</scope>
</reference>
<protein>
    <submittedName>
        <fullName evidence="2">Uncharacterized protein</fullName>
    </submittedName>
</protein>
<keyword evidence="3" id="KW-1185">Reference proteome</keyword>
<dbReference type="Proteomes" id="UP000023152">
    <property type="component" value="Unassembled WGS sequence"/>
</dbReference>
<evidence type="ECO:0000313" key="2">
    <source>
        <dbReference type="EMBL" id="ETO02774.1"/>
    </source>
</evidence>
<feature type="non-terminal residue" evidence="2">
    <location>
        <position position="116"/>
    </location>
</feature>
<dbReference type="AlphaFoldDB" id="X6LMD1"/>
<feature type="region of interest" description="Disordered" evidence="1">
    <location>
        <begin position="1"/>
        <end position="20"/>
    </location>
</feature>
<gene>
    <name evidence="2" type="ORF">RFI_34639</name>
</gene>
<name>X6LMD1_RETFI</name>
<organism evidence="2 3">
    <name type="scientific">Reticulomyxa filosa</name>
    <dbReference type="NCBI Taxonomy" id="46433"/>
    <lineage>
        <taxon>Eukaryota</taxon>
        <taxon>Sar</taxon>
        <taxon>Rhizaria</taxon>
        <taxon>Retaria</taxon>
        <taxon>Foraminifera</taxon>
        <taxon>Monothalamids</taxon>
        <taxon>Reticulomyxidae</taxon>
        <taxon>Reticulomyxa</taxon>
    </lineage>
</organism>
<evidence type="ECO:0000313" key="3">
    <source>
        <dbReference type="Proteomes" id="UP000023152"/>
    </source>
</evidence>
<comment type="caution">
    <text evidence="2">The sequence shown here is derived from an EMBL/GenBank/DDBJ whole genome shotgun (WGS) entry which is preliminary data.</text>
</comment>
<sequence>EVIKKPLPRMNQKKEENHKEEKEEYYFAKEGKKDKRIVFIAIKVKRFSDVDNVKEQYRCRFHYYLTWLLTYPEYIDYLEYLHAHNLSKWRPAFLPDIEFVNAVEGFDICICIYCIY</sequence>
<evidence type="ECO:0000256" key="1">
    <source>
        <dbReference type="SAM" id="MobiDB-lite"/>
    </source>
</evidence>
<dbReference type="OrthoDB" id="203862at2759"/>
<dbReference type="EMBL" id="ASPP01034932">
    <property type="protein sequence ID" value="ETO02774.1"/>
    <property type="molecule type" value="Genomic_DNA"/>
</dbReference>
<proteinExistence type="predicted"/>
<accession>X6LMD1</accession>
<feature type="non-terminal residue" evidence="2">
    <location>
        <position position="1"/>
    </location>
</feature>